<name>A0A4R6MAY9_9GAMM</name>
<keyword evidence="2" id="KW-0812">Transmembrane</keyword>
<evidence type="ECO:0000256" key="1">
    <source>
        <dbReference type="SAM" id="MobiDB-lite"/>
    </source>
</evidence>
<evidence type="ECO:0000259" key="3">
    <source>
        <dbReference type="Pfam" id="PF13719"/>
    </source>
</evidence>
<dbReference type="RefSeq" id="WP_133502961.1">
    <property type="nucleotide sequence ID" value="NZ_SNXC01000010.1"/>
</dbReference>
<keyword evidence="5" id="KW-1185">Reference proteome</keyword>
<sequence>MTGNFITRCPKCSTAFRVTDDVLKMAAGKVRCGQCFHIFEAQETPVQKPKNPSKKVNGDPTPSNAESETDLQSQLSNTSEQQYTGTPPVKPVNENSPPLFTAADEEIVNPNWLNTLFKEDDLELVSEPPKDTFTLNANDTDQLKERSPVPRSNTSSAENPAPWEIELAEIEANISHAPTPNTERKSKTINQHQEPTRQKHREVNGTKEANPNQLVEEHTHNDEPDYMQALHSLAQNVSDQAPKLSNAQHEFQESMNTLAATNSLAHLVEEESAPERKSKHTTLWSLGFFIGLLVLASQVLIHFFDLGSRSEQFRGLYRTACTYTGCALPAFENIESITIQHVRIQSHPQRSNALLVNAIMTNTSSYAQPMPKIALEFYDLNSSPVAARLFSPENYLHKDFLDITYMPPNTPIHLVIPIVDPGARAVTHELKVYSAETRSY</sequence>
<dbReference type="AlphaFoldDB" id="A0A4R6MAY9"/>
<feature type="region of interest" description="Disordered" evidence="1">
    <location>
        <begin position="45"/>
        <end position="98"/>
    </location>
</feature>
<feature type="transmembrane region" description="Helical" evidence="2">
    <location>
        <begin position="283"/>
        <end position="304"/>
    </location>
</feature>
<dbReference type="Proteomes" id="UP000294656">
    <property type="component" value="Unassembled WGS sequence"/>
</dbReference>
<dbReference type="Pfam" id="PF13719">
    <property type="entry name" value="Zn_ribbon_5"/>
    <property type="match status" value="1"/>
</dbReference>
<feature type="compositionally biased region" description="Polar residues" evidence="1">
    <location>
        <begin position="60"/>
        <end position="85"/>
    </location>
</feature>
<protein>
    <submittedName>
        <fullName evidence="4">Putative Zn finger-like uncharacterized protein</fullName>
    </submittedName>
</protein>
<keyword evidence="2" id="KW-0472">Membrane</keyword>
<dbReference type="EMBL" id="SNXC01000010">
    <property type="protein sequence ID" value="TDO98731.1"/>
    <property type="molecule type" value="Genomic_DNA"/>
</dbReference>
<gene>
    <name evidence="4" type="ORF">DFP79_1143</name>
</gene>
<evidence type="ECO:0000313" key="5">
    <source>
        <dbReference type="Proteomes" id="UP000294656"/>
    </source>
</evidence>
<feature type="region of interest" description="Disordered" evidence="1">
    <location>
        <begin position="128"/>
        <end position="159"/>
    </location>
</feature>
<keyword evidence="2" id="KW-1133">Transmembrane helix</keyword>
<evidence type="ECO:0000256" key="2">
    <source>
        <dbReference type="SAM" id="Phobius"/>
    </source>
</evidence>
<accession>A0A4R6MAY9</accession>
<dbReference type="NCBIfam" id="TIGR02098">
    <property type="entry name" value="MJ0042_CXXC"/>
    <property type="match status" value="1"/>
</dbReference>
<evidence type="ECO:0000313" key="4">
    <source>
        <dbReference type="EMBL" id="TDO98731.1"/>
    </source>
</evidence>
<proteinExistence type="predicted"/>
<feature type="domain" description="Zinc finger/thioredoxin putative" evidence="3">
    <location>
        <begin position="6"/>
        <end position="41"/>
    </location>
</feature>
<dbReference type="InterPro" id="IPR021834">
    <property type="entry name" value="DUF3426"/>
</dbReference>
<feature type="region of interest" description="Disordered" evidence="1">
    <location>
        <begin position="175"/>
        <end position="204"/>
    </location>
</feature>
<feature type="compositionally biased region" description="Basic and acidic residues" evidence="1">
    <location>
        <begin position="194"/>
        <end position="204"/>
    </location>
</feature>
<comment type="caution">
    <text evidence="4">The sequence shown here is derived from an EMBL/GenBank/DDBJ whole genome shotgun (WGS) entry which is preliminary data.</text>
</comment>
<dbReference type="OrthoDB" id="5294582at2"/>
<dbReference type="InterPro" id="IPR011723">
    <property type="entry name" value="Znf/thioredoxin_put"/>
</dbReference>
<dbReference type="Pfam" id="PF11906">
    <property type="entry name" value="DUF3426"/>
    <property type="match status" value="1"/>
</dbReference>
<reference evidence="4 5" key="1">
    <citation type="submission" date="2019-03" db="EMBL/GenBank/DDBJ databases">
        <title>Genomic Encyclopedia of Type Strains, Phase III (KMG-III): the genomes of soil and plant-associated and newly described type strains.</title>
        <authorList>
            <person name="Whitman W."/>
        </authorList>
    </citation>
    <scope>NUCLEOTIDE SEQUENCE [LARGE SCALE GENOMIC DNA]</scope>
    <source>
        <strain evidence="4 5">CECT 7378</strain>
    </source>
</reference>
<organism evidence="4 5">
    <name type="scientific">Marinomonas balearica</name>
    <dbReference type="NCBI Taxonomy" id="491947"/>
    <lineage>
        <taxon>Bacteria</taxon>
        <taxon>Pseudomonadati</taxon>
        <taxon>Pseudomonadota</taxon>
        <taxon>Gammaproteobacteria</taxon>
        <taxon>Oceanospirillales</taxon>
        <taxon>Oceanospirillaceae</taxon>
        <taxon>Marinomonas</taxon>
    </lineage>
</organism>